<dbReference type="SUPFAM" id="SSF51735">
    <property type="entry name" value="NAD(P)-binding Rossmann-fold domains"/>
    <property type="match status" value="1"/>
</dbReference>
<dbReference type="GO" id="GO:0016829">
    <property type="term" value="F:lyase activity"/>
    <property type="evidence" value="ECO:0007669"/>
    <property type="project" value="UniProtKB-KW"/>
</dbReference>
<dbReference type="SMART" id="SM00829">
    <property type="entry name" value="PKS_ER"/>
    <property type="match status" value="1"/>
</dbReference>
<reference evidence="4" key="1">
    <citation type="submission" date="2018-06" db="EMBL/GenBank/DDBJ databases">
        <authorList>
            <person name="Zhirakovskaya E."/>
        </authorList>
    </citation>
    <scope>NUCLEOTIDE SEQUENCE</scope>
</reference>
<dbReference type="InterPro" id="IPR050700">
    <property type="entry name" value="YIM1/Zinc_Alcohol_DH_Fams"/>
</dbReference>
<evidence type="ECO:0000256" key="1">
    <source>
        <dbReference type="ARBA" id="ARBA00023002"/>
    </source>
</evidence>
<dbReference type="Gene3D" id="3.40.50.720">
    <property type="entry name" value="NAD(P)-binding Rossmann-like Domain"/>
    <property type="match status" value="1"/>
</dbReference>
<dbReference type="GO" id="GO:0016491">
    <property type="term" value="F:oxidoreductase activity"/>
    <property type="evidence" value="ECO:0007669"/>
    <property type="project" value="UniProtKB-KW"/>
</dbReference>
<dbReference type="InterPro" id="IPR020843">
    <property type="entry name" value="ER"/>
</dbReference>
<dbReference type="EMBL" id="UOFF01000135">
    <property type="protein sequence ID" value="VAW55905.1"/>
    <property type="molecule type" value="Genomic_DNA"/>
</dbReference>
<dbReference type="SUPFAM" id="SSF50129">
    <property type="entry name" value="GroES-like"/>
    <property type="match status" value="1"/>
</dbReference>
<name>A0A3B0WJ66_9ZZZZ</name>
<dbReference type="GO" id="GO:0008270">
    <property type="term" value="F:zinc ion binding"/>
    <property type="evidence" value="ECO:0007669"/>
    <property type="project" value="InterPro"/>
</dbReference>
<protein>
    <submittedName>
        <fullName evidence="4">Bifunctional protein: zinc-containing alcohol dehydrogenase quinone oxidoreductase ( NADPH:quinone reductase) Similar to arginate lyase</fullName>
        <ecNumber evidence="4">1.1.1.-</ecNumber>
    </submittedName>
</protein>
<organism evidence="4">
    <name type="scientific">hydrothermal vent metagenome</name>
    <dbReference type="NCBI Taxonomy" id="652676"/>
    <lineage>
        <taxon>unclassified sequences</taxon>
        <taxon>metagenomes</taxon>
        <taxon>ecological metagenomes</taxon>
    </lineage>
</organism>
<dbReference type="CDD" id="cd05289">
    <property type="entry name" value="MDR_like_2"/>
    <property type="match status" value="1"/>
</dbReference>
<dbReference type="Gene3D" id="3.90.180.10">
    <property type="entry name" value="Medium-chain alcohol dehydrogenases, catalytic domain"/>
    <property type="match status" value="1"/>
</dbReference>
<accession>A0A3B0WJ66</accession>
<proteinExistence type="predicted"/>
<dbReference type="InterPro" id="IPR011032">
    <property type="entry name" value="GroES-like_sf"/>
</dbReference>
<dbReference type="EC" id="1.1.1.-" evidence="4"/>
<feature type="domain" description="Enoyl reductase (ER)" evidence="3">
    <location>
        <begin position="18"/>
        <end position="313"/>
    </location>
</feature>
<dbReference type="InterPro" id="IPR013154">
    <property type="entry name" value="ADH-like_N"/>
</dbReference>
<evidence type="ECO:0000256" key="2">
    <source>
        <dbReference type="SAM" id="MobiDB-lite"/>
    </source>
</evidence>
<dbReference type="Pfam" id="PF08240">
    <property type="entry name" value="ADH_N"/>
    <property type="match status" value="1"/>
</dbReference>
<gene>
    <name evidence="4" type="ORF">MNBD_GAMMA07-1552</name>
</gene>
<evidence type="ECO:0000259" key="3">
    <source>
        <dbReference type="SMART" id="SM00829"/>
    </source>
</evidence>
<dbReference type="Pfam" id="PF13602">
    <property type="entry name" value="ADH_zinc_N_2"/>
    <property type="match status" value="1"/>
</dbReference>
<dbReference type="PANTHER" id="PTHR11695:SF294">
    <property type="entry name" value="RETICULON-4-INTERACTING PROTEIN 1, MITOCHONDRIAL"/>
    <property type="match status" value="1"/>
</dbReference>
<keyword evidence="4" id="KW-0456">Lyase</keyword>
<dbReference type="AlphaFoldDB" id="A0A3B0WJ66"/>
<dbReference type="PANTHER" id="PTHR11695">
    <property type="entry name" value="ALCOHOL DEHYDROGENASE RELATED"/>
    <property type="match status" value="1"/>
</dbReference>
<feature type="region of interest" description="Disordered" evidence="2">
    <location>
        <begin position="301"/>
        <end position="321"/>
    </location>
</feature>
<keyword evidence="1 4" id="KW-0560">Oxidoreductase</keyword>
<evidence type="ECO:0000313" key="4">
    <source>
        <dbReference type="EMBL" id="VAW55905.1"/>
    </source>
</evidence>
<sequence>MKATNISQMKAARIHQYGGPIEIKLETIAIPEPEEGEVLVKIFAAGVNPLDWKICEGYLAELIPHTLPLTLGWDFSGEIVSLGKNVNKWAISDAVYARPEFSKNGTYAEYIVVSEDEIASKPKTLSWQESAAVPLVTLTAWQALKDISAVKQGDRVLIHAGAGGVGIAAIQLAKQAGATVYTTSSSKNMAFLKELGADEVIDYTQEDFSKLENLDIVFDTMGGVVLEKSWRTLKKGASLVSVAEVPSEELAAKYEVSASFCFVQANPEQLSKIANLIDSGKLKVEIDSIFQLEDIAKAHEKSESGHTRGKIVIQMQDDQGS</sequence>
<dbReference type="InterPro" id="IPR036291">
    <property type="entry name" value="NAD(P)-bd_dom_sf"/>
</dbReference>
<dbReference type="PROSITE" id="PS01162">
    <property type="entry name" value="QOR_ZETA_CRYSTAL"/>
    <property type="match status" value="1"/>
</dbReference>
<dbReference type="InterPro" id="IPR002364">
    <property type="entry name" value="Quin_OxRdtase/zeta-crystal_CS"/>
</dbReference>